<proteinExistence type="inferred from homology"/>
<evidence type="ECO:0000313" key="10">
    <source>
        <dbReference type="EMBL" id="WVZ73488.1"/>
    </source>
</evidence>
<evidence type="ECO:0000256" key="1">
    <source>
        <dbReference type="ARBA" id="ARBA00005184"/>
    </source>
</evidence>
<comment type="catalytic activity">
    <reaction evidence="6 8">
        <text>[(1-&gt;4)-alpha-D-galacturonosyl methyl ester](n) + n H2O = [(1-&gt;4)-alpha-D-galacturonosyl](n) + n methanol + n H(+)</text>
        <dbReference type="Rhea" id="RHEA:22380"/>
        <dbReference type="Rhea" id="RHEA-COMP:14570"/>
        <dbReference type="Rhea" id="RHEA-COMP:14573"/>
        <dbReference type="ChEBI" id="CHEBI:15377"/>
        <dbReference type="ChEBI" id="CHEBI:15378"/>
        <dbReference type="ChEBI" id="CHEBI:17790"/>
        <dbReference type="ChEBI" id="CHEBI:140522"/>
        <dbReference type="ChEBI" id="CHEBI:140523"/>
        <dbReference type="EC" id="3.1.1.11"/>
    </reaction>
</comment>
<name>A0AAQ3TIG1_PASNO</name>
<evidence type="ECO:0000256" key="8">
    <source>
        <dbReference type="RuleBase" id="RU000589"/>
    </source>
</evidence>
<keyword evidence="8" id="KW-0732">Signal</keyword>
<evidence type="ECO:0000256" key="6">
    <source>
        <dbReference type="ARBA" id="ARBA00047928"/>
    </source>
</evidence>
<evidence type="ECO:0000313" key="11">
    <source>
        <dbReference type="Proteomes" id="UP001341281"/>
    </source>
</evidence>
<feature type="domain" description="Pectinesterase catalytic" evidence="9">
    <location>
        <begin position="39"/>
        <end position="316"/>
    </location>
</feature>
<dbReference type="GO" id="GO:0042545">
    <property type="term" value="P:cell wall modification"/>
    <property type="evidence" value="ECO:0007669"/>
    <property type="project" value="UniProtKB-UniRule"/>
</dbReference>
<dbReference type="AlphaFoldDB" id="A0AAQ3TIG1"/>
<gene>
    <name evidence="10" type="ORF">U9M48_021788</name>
</gene>
<dbReference type="EC" id="3.1.1.11" evidence="3 8"/>
<dbReference type="Gene3D" id="2.160.20.10">
    <property type="entry name" value="Single-stranded right-handed beta-helix, Pectin lyase-like"/>
    <property type="match status" value="1"/>
</dbReference>
<dbReference type="Pfam" id="PF01095">
    <property type="entry name" value="Pectinesterase"/>
    <property type="match status" value="1"/>
</dbReference>
<dbReference type="PANTHER" id="PTHR31321:SF86">
    <property type="entry name" value="PECTINESTERASE"/>
    <property type="match status" value="1"/>
</dbReference>
<feature type="chain" id="PRO_5042662895" description="Pectinesterase" evidence="8">
    <location>
        <begin position="22"/>
        <end position="385"/>
    </location>
</feature>
<sequence>MFRASVAAAFVLLTLCQPSVPCEVHLQPGDAASATVFCVDMDGCCNFTTVQAAVDAAPENSLKRSVTVKANKTITFQGQGMNTTMIVWNDTKKSAKTTSGSASVYIYADGFVAKNISFKNSAPAAKPGAVDAQAVALGIEGDKAAFWGCGFYSGQDTLLDKSKRHYFKDCFIEGSIDFIFGDGRSLYENCILNSIAEEGHGSITGAITAQSRKSAEENTGFAFVGCSIQGTGSILLGRAWQPYSRVVFTNTEMQAIVAAQGWGNWGDNTRNSKVAVFYGEFNCFGDGANMAGRVAYARKLDELQARPFLNSSYINGGEWLKPFDNALTWLHTDYQSTAAMEPLGIVLIISAEALKGEEQRAQVAGNSISSSGAGSDQAFKVDGFD</sequence>
<keyword evidence="11" id="KW-1185">Reference proteome</keyword>
<dbReference type="Proteomes" id="UP001341281">
    <property type="component" value="Chromosome 05"/>
</dbReference>
<evidence type="ECO:0000256" key="4">
    <source>
        <dbReference type="ARBA" id="ARBA00022801"/>
    </source>
</evidence>
<reference evidence="10 11" key="1">
    <citation type="submission" date="2024-02" db="EMBL/GenBank/DDBJ databases">
        <title>High-quality chromosome-scale genome assembly of Pensacola bahiagrass (Paspalum notatum Flugge var. saurae).</title>
        <authorList>
            <person name="Vega J.M."/>
            <person name="Podio M."/>
            <person name="Orjuela J."/>
            <person name="Siena L.A."/>
            <person name="Pessino S.C."/>
            <person name="Combes M.C."/>
            <person name="Mariac C."/>
            <person name="Albertini E."/>
            <person name="Pupilli F."/>
            <person name="Ortiz J.P.A."/>
            <person name="Leblanc O."/>
        </authorList>
    </citation>
    <scope>NUCLEOTIDE SEQUENCE [LARGE SCALE GENOMIC DNA]</scope>
    <source>
        <strain evidence="10">R1</strain>
        <tissue evidence="10">Leaf</tissue>
    </source>
</reference>
<evidence type="ECO:0000256" key="2">
    <source>
        <dbReference type="ARBA" id="ARBA00008891"/>
    </source>
</evidence>
<keyword evidence="5 8" id="KW-0063">Aspartyl esterase</keyword>
<evidence type="ECO:0000256" key="7">
    <source>
        <dbReference type="PROSITE-ProRule" id="PRU10040"/>
    </source>
</evidence>
<organism evidence="10 11">
    <name type="scientific">Paspalum notatum var. saurae</name>
    <dbReference type="NCBI Taxonomy" id="547442"/>
    <lineage>
        <taxon>Eukaryota</taxon>
        <taxon>Viridiplantae</taxon>
        <taxon>Streptophyta</taxon>
        <taxon>Embryophyta</taxon>
        <taxon>Tracheophyta</taxon>
        <taxon>Spermatophyta</taxon>
        <taxon>Magnoliopsida</taxon>
        <taxon>Liliopsida</taxon>
        <taxon>Poales</taxon>
        <taxon>Poaceae</taxon>
        <taxon>PACMAD clade</taxon>
        <taxon>Panicoideae</taxon>
        <taxon>Andropogonodae</taxon>
        <taxon>Paspaleae</taxon>
        <taxon>Paspalinae</taxon>
        <taxon>Paspalum</taxon>
    </lineage>
</organism>
<protein>
    <recommendedName>
        <fullName evidence="3 8">Pectinesterase</fullName>
        <ecNumber evidence="3 8">3.1.1.11</ecNumber>
    </recommendedName>
</protein>
<dbReference type="GO" id="GO:0045490">
    <property type="term" value="P:pectin catabolic process"/>
    <property type="evidence" value="ECO:0007669"/>
    <property type="project" value="UniProtKB-UniRule"/>
</dbReference>
<dbReference type="PANTHER" id="PTHR31321">
    <property type="entry name" value="ACYL-COA THIOESTER HYDROLASE YBHC-RELATED"/>
    <property type="match status" value="1"/>
</dbReference>
<dbReference type="InterPro" id="IPR000070">
    <property type="entry name" value="Pectinesterase_cat"/>
</dbReference>
<evidence type="ECO:0000259" key="9">
    <source>
        <dbReference type="Pfam" id="PF01095"/>
    </source>
</evidence>
<dbReference type="InterPro" id="IPR033131">
    <property type="entry name" value="Pectinesterase_Asp_AS"/>
</dbReference>
<feature type="signal peptide" evidence="8">
    <location>
        <begin position="1"/>
        <end position="21"/>
    </location>
</feature>
<keyword evidence="4 8" id="KW-0378">Hydrolase</keyword>
<dbReference type="GO" id="GO:0030599">
    <property type="term" value="F:pectinesterase activity"/>
    <property type="evidence" value="ECO:0007669"/>
    <property type="project" value="UniProtKB-UniRule"/>
</dbReference>
<evidence type="ECO:0000256" key="5">
    <source>
        <dbReference type="ARBA" id="ARBA00023085"/>
    </source>
</evidence>
<feature type="active site" evidence="7">
    <location>
        <position position="177"/>
    </location>
</feature>
<accession>A0AAQ3TIG1</accession>
<comment type="similarity">
    <text evidence="2">Belongs to the pectinesterase family.</text>
</comment>
<dbReference type="InterPro" id="IPR012334">
    <property type="entry name" value="Pectin_lyas_fold"/>
</dbReference>
<dbReference type="SUPFAM" id="SSF51126">
    <property type="entry name" value="Pectin lyase-like"/>
    <property type="match status" value="1"/>
</dbReference>
<dbReference type="EMBL" id="CP144749">
    <property type="protein sequence ID" value="WVZ73488.1"/>
    <property type="molecule type" value="Genomic_DNA"/>
</dbReference>
<evidence type="ECO:0000256" key="3">
    <source>
        <dbReference type="ARBA" id="ARBA00013229"/>
    </source>
</evidence>
<dbReference type="InterPro" id="IPR011050">
    <property type="entry name" value="Pectin_lyase_fold/virulence"/>
</dbReference>
<dbReference type="PROSITE" id="PS00503">
    <property type="entry name" value="PECTINESTERASE_2"/>
    <property type="match status" value="1"/>
</dbReference>
<comment type="pathway">
    <text evidence="1 8">Glycan metabolism; pectin degradation; 2-dehydro-3-deoxy-D-gluconate from pectin: step 1/5.</text>
</comment>